<dbReference type="InterPro" id="IPR050237">
    <property type="entry name" value="ATP-dep_AMP-bd_enzyme"/>
</dbReference>
<comment type="similarity">
    <text evidence="1">Belongs to the ATP-dependent AMP-binding enzyme family.</text>
</comment>
<dbReference type="SUPFAM" id="SSF56801">
    <property type="entry name" value="Acetyl-CoA synthetase-like"/>
    <property type="match status" value="1"/>
</dbReference>
<dbReference type="PANTHER" id="PTHR43767:SF1">
    <property type="entry name" value="NONRIBOSOMAL PEPTIDE SYNTHASE PES1 (EUROFUNG)-RELATED"/>
    <property type="match status" value="1"/>
</dbReference>
<dbReference type="GO" id="GO:0016878">
    <property type="term" value="F:acid-thiol ligase activity"/>
    <property type="evidence" value="ECO:0007669"/>
    <property type="project" value="UniProtKB-ARBA"/>
</dbReference>
<dbReference type="InterPro" id="IPR000873">
    <property type="entry name" value="AMP-dep_synth/lig_dom"/>
</dbReference>
<reference evidence="5" key="1">
    <citation type="submission" date="2020-10" db="EMBL/GenBank/DDBJ databases">
        <title>Ca. Dormibacterota MAGs.</title>
        <authorList>
            <person name="Montgomery K."/>
        </authorList>
    </citation>
    <scope>NUCLEOTIDE SEQUENCE [LARGE SCALE GENOMIC DNA]</scope>
    <source>
        <strain evidence="5">SC8812_S17_10</strain>
    </source>
</reference>
<keyword evidence="6" id="KW-1185">Reference proteome</keyword>
<dbReference type="FunFam" id="3.30.300.30:FF:000008">
    <property type="entry name" value="2,3-dihydroxybenzoate-AMP ligase"/>
    <property type="match status" value="1"/>
</dbReference>
<dbReference type="Pfam" id="PF13193">
    <property type="entry name" value="AMP-binding_C"/>
    <property type="match status" value="1"/>
</dbReference>
<evidence type="ECO:0000256" key="2">
    <source>
        <dbReference type="ARBA" id="ARBA00022598"/>
    </source>
</evidence>
<dbReference type="InterPro" id="IPR042099">
    <property type="entry name" value="ANL_N_sf"/>
</dbReference>
<proteinExistence type="inferred from homology"/>
<feature type="domain" description="AMP-binding enzyme C-terminal" evidence="4">
    <location>
        <begin position="383"/>
        <end position="458"/>
    </location>
</feature>
<name>A0A934N7T9_9BACT</name>
<dbReference type="InterPro" id="IPR025110">
    <property type="entry name" value="AMP-bd_C"/>
</dbReference>
<evidence type="ECO:0000256" key="1">
    <source>
        <dbReference type="ARBA" id="ARBA00006432"/>
    </source>
</evidence>
<feature type="domain" description="AMP-dependent synthetase/ligase" evidence="3">
    <location>
        <begin position="5"/>
        <end position="333"/>
    </location>
</feature>
<dbReference type="CDD" id="cd17631">
    <property type="entry name" value="FACL_FadD13-like"/>
    <property type="match status" value="1"/>
</dbReference>
<evidence type="ECO:0000259" key="3">
    <source>
        <dbReference type="Pfam" id="PF00501"/>
    </source>
</evidence>
<accession>A0A934N7T9</accession>
<dbReference type="EMBL" id="JAEKNR010000132">
    <property type="protein sequence ID" value="MBJ7598866.1"/>
    <property type="molecule type" value="Genomic_DNA"/>
</dbReference>
<dbReference type="PANTHER" id="PTHR43767">
    <property type="entry name" value="LONG-CHAIN-FATTY-ACID--COA LIGASE"/>
    <property type="match status" value="1"/>
</dbReference>
<dbReference type="Proteomes" id="UP000612893">
    <property type="component" value="Unassembled WGS sequence"/>
</dbReference>
<dbReference type="Gene3D" id="3.40.50.12780">
    <property type="entry name" value="N-terminal domain of ligase-like"/>
    <property type="match status" value="1"/>
</dbReference>
<dbReference type="InterPro" id="IPR045851">
    <property type="entry name" value="AMP-bd_C_sf"/>
</dbReference>
<keyword evidence="2" id="KW-0436">Ligase</keyword>
<dbReference type="AlphaFoldDB" id="A0A934N7T9"/>
<protein>
    <submittedName>
        <fullName evidence="5">AMP-binding protein</fullName>
    </submittedName>
</protein>
<dbReference type="Pfam" id="PF00501">
    <property type="entry name" value="AMP-binding"/>
    <property type="match status" value="1"/>
</dbReference>
<gene>
    <name evidence="5" type="ORF">JF922_12395</name>
</gene>
<evidence type="ECO:0000313" key="5">
    <source>
        <dbReference type="EMBL" id="MBJ7598866.1"/>
    </source>
</evidence>
<dbReference type="Gene3D" id="3.30.300.30">
    <property type="match status" value="1"/>
</dbReference>
<evidence type="ECO:0000259" key="4">
    <source>
        <dbReference type="Pfam" id="PF13193"/>
    </source>
</evidence>
<evidence type="ECO:0000313" key="6">
    <source>
        <dbReference type="Proteomes" id="UP000612893"/>
    </source>
</evidence>
<organism evidence="5 6">
    <name type="scientific">Candidatus Nephthysia bennettiae</name>
    <dbReference type="NCBI Taxonomy" id="3127016"/>
    <lineage>
        <taxon>Bacteria</taxon>
        <taxon>Bacillati</taxon>
        <taxon>Candidatus Dormiibacterota</taxon>
        <taxon>Candidatus Dormibacteria</taxon>
        <taxon>Candidatus Dormibacterales</taxon>
        <taxon>Candidatus Dormibacteraceae</taxon>
        <taxon>Candidatus Nephthysia</taxon>
    </lineage>
</organism>
<sequence>MTWFQGRSRTFAEVDESSSRLAAGLGSELGVRAGDRVAILDKNSDDYIELMFALDKAGAVTIPVNWRLTASEVVQVVNDADPRLLVAGEQFGGSVGEVRCRTLGFAELPRAEGGDPHLDQEDAVTWQLYTSGTTGVPKGAMLTNRNLLGLVGPLGFEVPEVVEGSRSLVAMPLYHIGGSGWALAALAYGATAVVVREVLPAELLKIIVAQRVETGFLVPAVLLFMTQLPGVEESDFSALKNVVYGASPISQELLRRSIDTFRCRFTQVYGLTETTGAITALRHEDHTGQRLLSCGRPMFGVEIRALDPMGGQVAPGEIGEIVYRGSGLMAGYWQRPEDTAAAVRDGWFHSGDAGSIDEDGFIYIRDRIKDMIVSGGENIYPAELESQLAGHPDVADVAVIGVPDDRWGEAVKALVVRKPGASLTGEELIEWSRSRLAGYKRPRTVDFIEAIPRNPSGKILKRELREPYWAGQARQVH</sequence>
<comment type="caution">
    <text evidence="5">The sequence shown here is derived from an EMBL/GenBank/DDBJ whole genome shotgun (WGS) entry which is preliminary data.</text>
</comment>